<dbReference type="Gene3D" id="1.10.260.40">
    <property type="entry name" value="lambda repressor-like DNA-binding domains"/>
    <property type="match status" value="1"/>
</dbReference>
<evidence type="ECO:0000259" key="1">
    <source>
        <dbReference type="PROSITE" id="PS50943"/>
    </source>
</evidence>
<dbReference type="SUPFAM" id="SSF47413">
    <property type="entry name" value="lambda repressor-like DNA-binding domains"/>
    <property type="match status" value="1"/>
</dbReference>
<dbReference type="EMBL" id="LDPZ01000050">
    <property type="protein sequence ID" value="KTQ86321.1"/>
    <property type="molecule type" value="Genomic_DNA"/>
</dbReference>
<dbReference type="GO" id="GO:0003677">
    <property type="term" value="F:DNA binding"/>
    <property type="evidence" value="ECO:0007669"/>
    <property type="project" value="InterPro"/>
</dbReference>
<feature type="domain" description="HTH cro/C1-type" evidence="1">
    <location>
        <begin position="7"/>
        <end position="61"/>
    </location>
</feature>
<dbReference type="PROSITE" id="PS50943">
    <property type="entry name" value="HTH_CROC1"/>
    <property type="match status" value="1"/>
</dbReference>
<dbReference type="CDD" id="cd00093">
    <property type="entry name" value="HTH_XRE"/>
    <property type="match status" value="1"/>
</dbReference>
<dbReference type="InterPro" id="IPR010982">
    <property type="entry name" value="Lambda_DNA-bd_dom_sf"/>
</dbReference>
<dbReference type="Proteomes" id="UP000078272">
    <property type="component" value="Unassembled WGS sequence"/>
</dbReference>
<organism evidence="2 3">
    <name type="scientific">Aureimonas ureilytica</name>
    <dbReference type="NCBI Taxonomy" id="401562"/>
    <lineage>
        <taxon>Bacteria</taxon>
        <taxon>Pseudomonadati</taxon>
        <taxon>Pseudomonadota</taxon>
        <taxon>Alphaproteobacteria</taxon>
        <taxon>Hyphomicrobiales</taxon>
        <taxon>Aurantimonadaceae</taxon>
        <taxon>Aureimonas</taxon>
    </lineage>
</organism>
<dbReference type="Pfam" id="PF13560">
    <property type="entry name" value="HTH_31"/>
    <property type="match status" value="1"/>
</dbReference>
<protein>
    <recommendedName>
        <fullName evidence="1">HTH cro/C1-type domain-containing protein</fullName>
    </recommendedName>
</protein>
<evidence type="ECO:0000313" key="2">
    <source>
        <dbReference type="EMBL" id="KTQ86321.1"/>
    </source>
</evidence>
<evidence type="ECO:0000313" key="3">
    <source>
        <dbReference type="Proteomes" id="UP000078272"/>
    </source>
</evidence>
<dbReference type="AlphaFoldDB" id="A0A175R443"/>
<reference evidence="2 3" key="1">
    <citation type="journal article" date="2016" name="Front. Microbiol.">
        <title>Genomic Resource of Rice Seed Associated Bacteria.</title>
        <authorList>
            <person name="Midha S."/>
            <person name="Bansal K."/>
            <person name="Sharma S."/>
            <person name="Kumar N."/>
            <person name="Patil P.P."/>
            <person name="Chaudhry V."/>
            <person name="Patil P.B."/>
        </authorList>
    </citation>
    <scope>NUCLEOTIDE SEQUENCE [LARGE SCALE GENOMIC DNA]</scope>
    <source>
        <strain evidence="2 3">NS226</strain>
    </source>
</reference>
<dbReference type="SMART" id="SM00530">
    <property type="entry name" value="HTH_XRE"/>
    <property type="match status" value="1"/>
</dbReference>
<dbReference type="PATRIC" id="fig|401562.3.peg.3722"/>
<name>A0A175R443_9HYPH</name>
<proteinExistence type="predicted"/>
<comment type="caution">
    <text evidence="2">The sequence shown here is derived from an EMBL/GenBank/DDBJ whole genome shotgun (WGS) entry which is preliminary data.</text>
</comment>
<sequence>MALGDNVRRLRTTDGETIETLARATNLPVQMLKAVEDGRRDIPPKALLRLAQHFRVKPDDLLG</sequence>
<gene>
    <name evidence="2" type="ORF">NS226_18135</name>
</gene>
<dbReference type="InterPro" id="IPR001387">
    <property type="entry name" value="Cro/C1-type_HTH"/>
</dbReference>
<accession>A0A175R443</accession>